<evidence type="ECO:0000313" key="2">
    <source>
        <dbReference type="EMBL" id="MCT4332366.1"/>
    </source>
</evidence>
<comment type="caution">
    <text evidence="2">The sequence shown here is derived from an EMBL/GenBank/DDBJ whole genome shotgun (WGS) entry which is preliminary data.</text>
</comment>
<dbReference type="EMBL" id="JANAVZ010000003">
    <property type="protein sequence ID" value="MCT4332366.1"/>
    <property type="molecule type" value="Genomic_DNA"/>
</dbReference>
<feature type="compositionally biased region" description="Basic and acidic residues" evidence="1">
    <location>
        <begin position="242"/>
        <end position="254"/>
    </location>
</feature>
<keyword evidence="3" id="KW-1185">Reference proteome</keyword>
<feature type="region of interest" description="Disordered" evidence="1">
    <location>
        <begin position="31"/>
        <end position="287"/>
    </location>
</feature>
<organism evidence="2 3">
    <name type="scientific">Paracoccus maritimus</name>
    <dbReference type="NCBI Taxonomy" id="2933292"/>
    <lineage>
        <taxon>Bacteria</taxon>
        <taxon>Pseudomonadati</taxon>
        <taxon>Pseudomonadota</taxon>
        <taxon>Alphaproteobacteria</taxon>
        <taxon>Rhodobacterales</taxon>
        <taxon>Paracoccaceae</taxon>
        <taxon>Paracoccus</taxon>
    </lineage>
</organism>
<evidence type="ECO:0000256" key="1">
    <source>
        <dbReference type="SAM" id="MobiDB-lite"/>
    </source>
</evidence>
<evidence type="ECO:0000313" key="3">
    <source>
        <dbReference type="Proteomes" id="UP001320702"/>
    </source>
</evidence>
<feature type="compositionally biased region" description="Low complexity" evidence="1">
    <location>
        <begin position="170"/>
        <end position="195"/>
    </location>
</feature>
<feature type="compositionally biased region" description="Low complexity" evidence="1">
    <location>
        <begin position="267"/>
        <end position="278"/>
    </location>
</feature>
<accession>A0ABT2K783</accession>
<protein>
    <submittedName>
        <fullName evidence="2">Uncharacterized protein</fullName>
    </submittedName>
</protein>
<feature type="compositionally biased region" description="Low complexity" evidence="1">
    <location>
        <begin position="74"/>
        <end position="100"/>
    </location>
</feature>
<gene>
    <name evidence="2" type="ORF">MU516_05740</name>
</gene>
<dbReference type="Proteomes" id="UP001320702">
    <property type="component" value="Unassembled WGS sequence"/>
</dbReference>
<reference evidence="2 3" key="1">
    <citation type="submission" date="2022-04" db="EMBL/GenBank/DDBJ databases">
        <title>Paracoccus sp. YLB-12 draft genome sequence.</title>
        <authorList>
            <person name="Yu L."/>
        </authorList>
    </citation>
    <scope>NUCLEOTIDE SEQUENCE [LARGE SCALE GENOMIC DNA]</scope>
    <source>
        <strain evidence="2 3">YLB-12</strain>
    </source>
</reference>
<feature type="compositionally biased region" description="Low complexity" evidence="1">
    <location>
        <begin position="127"/>
        <end position="159"/>
    </location>
</feature>
<proteinExistence type="predicted"/>
<dbReference type="RefSeq" id="WP_260276275.1">
    <property type="nucleotide sequence ID" value="NZ_JANAVZ010000003.1"/>
</dbReference>
<name>A0ABT2K783_9RHOB</name>
<sequence length="287" mass="28586">MARGFWTGLGHGAALSAVVLVSLALILPLPGPQAVPQQDEESAATGPGKANPVVTDAAPGPASDTTSRPEPEISAPTTAASDSPAATPDAAPETSATASPSDDDAPQAEAVGLPVGSEFGRGGDVVPLQPAPLAAPASRMDQADAPAVSAPAAEPAPVAITDSDSRPEAPEGAAGRAQAQPAPGDAAPDVAQPGALDMPVMPDAPQMAGFGDRDERPQTAAIRAEDPTPPADPASEPAVSAEGREPSRPERPEPAQDETTTVPAMPSPSLDLSLPPDLSDLRALQRD</sequence>